<dbReference type="OrthoDB" id="5408102at2759"/>
<proteinExistence type="predicted"/>
<sequence length="543" mass="60371">MTTRLSLGRIPFLRPLRPPNAPRTFTHNTSALSSNVRPQLPFLAPARRRPVARFLTTETKQWLKDEVKKGVKITTYLYAGTVLVVLLVVGVQQEILEHRYPSPSDWSFFTRLHYRNTKINEASYGSDAEQVNWVISRRGYTKLLKRLEDPQLDGAGLKDQEEGGIYVAGVGRTGFDITAKPEDWRRGYYEALMGTARCAEYLNDWVVDRTRDLFFPSRVVARESNPNPLPVPPGSPAAPVAENCEPASEPPETYYLRILTTRGFTEKQRLDAALAYASWLDAKGTPEAALEAYQWAVDIATADQPEPVINRSTGVLKSSTVPPSRNVLSAATALAVHHATNGGISTALPIFLSVLRARRSLPEPPKQQLITTAGEEEPGLLTKAQQILTNVITPPKFPPAPDDGTSAPFRDAKERCEEAVVMTYLGEILYAAKETKTSRENGLAWTREAVDIAEEEIRGRKLSEDAKKTCKQCLEVSLGNWAKMVGKMAREEEELKAKASTSWLGFGSDGKDIVGRWASEQQVVKERQRRVQEVLGNKFQVVA</sequence>
<keyword evidence="2" id="KW-1185">Reference proteome</keyword>
<evidence type="ECO:0000313" key="2">
    <source>
        <dbReference type="Proteomes" id="UP000256328"/>
    </source>
</evidence>
<protein>
    <recommendedName>
        <fullName evidence="3">MFS maltose permease</fullName>
    </recommendedName>
</protein>
<reference evidence="1 2" key="1">
    <citation type="journal article" date="2018" name="IMA Fungus">
        <title>IMA Genome-F 9: Draft genome sequence of Annulohypoxylon stygium, Aspergillus mulundensis, Berkeleyomyces basicola (syn. Thielaviopsis basicola), Ceratocystis smalleyi, two Cercospora beticola strains, Coleophoma cylindrospora, Fusarium fracticaudum, Phialophora cf. hyalina, and Morchella septimelata.</title>
        <authorList>
            <person name="Wingfield B.D."/>
            <person name="Bills G.F."/>
            <person name="Dong Y."/>
            <person name="Huang W."/>
            <person name="Nel W.J."/>
            <person name="Swalarsk-Parry B.S."/>
            <person name="Vaghefi N."/>
            <person name="Wilken P.M."/>
            <person name="An Z."/>
            <person name="de Beer Z.W."/>
            <person name="De Vos L."/>
            <person name="Chen L."/>
            <person name="Duong T.A."/>
            <person name="Gao Y."/>
            <person name="Hammerbacher A."/>
            <person name="Kikkert J.R."/>
            <person name="Li Y."/>
            <person name="Li H."/>
            <person name="Li K."/>
            <person name="Li Q."/>
            <person name="Liu X."/>
            <person name="Ma X."/>
            <person name="Naidoo K."/>
            <person name="Pethybridge S.J."/>
            <person name="Sun J."/>
            <person name="Steenkamp E.T."/>
            <person name="van der Nest M.A."/>
            <person name="van Wyk S."/>
            <person name="Wingfield M.J."/>
            <person name="Xiong C."/>
            <person name="Yue Q."/>
            <person name="Zhang X."/>
        </authorList>
    </citation>
    <scope>NUCLEOTIDE SEQUENCE [LARGE SCALE GENOMIC DNA]</scope>
    <source>
        <strain evidence="1 2">BP5796</strain>
    </source>
</reference>
<organism evidence="1 2">
    <name type="scientific">Coleophoma crateriformis</name>
    <dbReference type="NCBI Taxonomy" id="565419"/>
    <lineage>
        <taxon>Eukaryota</taxon>
        <taxon>Fungi</taxon>
        <taxon>Dikarya</taxon>
        <taxon>Ascomycota</taxon>
        <taxon>Pezizomycotina</taxon>
        <taxon>Leotiomycetes</taxon>
        <taxon>Helotiales</taxon>
        <taxon>Dermateaceae</taxon>
        <taxon>Coleophoma</taxon>
    </lineage>
</organism>
<evidence type="ECO:0000313" key="1">
    <source>
        <dbReference type="EMBL" id="RDW56436.1"/>
    </source>
</evidence>
<accession>A0A3D8Q3G2</accession>
<dbReference type="Proteomes" id="UP000256328">
    <property type="component" value="Unassembled WGS sequence"/>
</dbReference>
<comment type="caution">
    <text evidence="1">The sequence shown here is derived from an EMBL/GenBank/DDBJ whole genome shotgun (WGS) entry which is preliminary data.</text>
</comment>
<name>A0A3D8Q3G2_9HELO</name>
<evidence type="ECO:0008006" key="3">
    <source>
        <dbReference type="Google" id="ProtNLM"/>
    </source>
</evidence>
<dbReference type="EMBL" id="PDLN01000027">
    <property type="protein sequence ID" value="RDW56436.1"/>
    <property type="molecule type" value="Genomic_DNA"/>
</dbReference>
<gene>
    <name evidence="1" type="ORF">BP5796_13185</name>
</gene>
<dbReference type="AlphaFoldDB" id="A0A3D8Q3G2"/>